<protein>
    <recommendedName>
        <fullName evidence="4">Heme oxygenase</fullName>
    </recommendedName>
</protein>
<comment type="caution">
    <text evidence="2">The sequence shown here is derived from an EMBL/GenBank/DDBJ whole genome shotgun (WGS) entry which is preliminary data.</text>
</comment>
<dbReference type="SUPFAM" id="SSF48613">
    <property type="entry name" value="Heme oxygenase-like"/>
    <property type="match status" value="1"/>
</dbReference>
<evidence type="ECO:0008006" key="4">
    <source>
        <dbReference type="Google" id="ProtNLM"/>
    </source>
</evidence>
<keyword evidence="3" id="KW-1185">Reference proteome</keyword>
<dbReference type="EMBL" id="BMHM01000001">
    <property type="protein sequence ID" value="GGC80417.1"/>
    <property type="molecule type" value="Genomic_DNA"/>
</dbReference>
<dbReference type="CDD" id="cd19166">
    <property type="entry name" value="HemeO-bac"/>
    <property type="match status" value="1"/>
</dbReference>
<reference evidence="3" key="1">
    <citation type="journal article" date="2019" name="Int. J. Syst. Evol. Microbiol.">
        <title>The Global Catalogue of Microorganisms (GCM) 10K type strain sequencing project: providing services to taxonomists for standard genome sequencing and annotation.</title>
        <authorList>
            <consortium name="The Broad Institute Genomics Platform"/>
            <consortium name="The Broad Institute Genome Sequencing Center for Infectious Disease"/>
            <person name="Wu L."/>
            <person name="Ma J."/>
        </authorList>
    </citation>
    <scope>NUCLEOTIDE SEQUENCE [LARGE SCALE GENOMIC DNA]</scope>
    <source>
        <strain evidence="3">CGMCC 1.15122</strain>
    </source>
</reference>
<organism evidence="2 3">
    <name type="scientific">Vreelandella lutescens</name>
    <dbReference type="NCBI Taxonomy" id="1602943"/>
    <lineage>
        <taxon>Bacteria</taxon>
        <taxon>Pseudomonadati</taxon>
        <taxon>Pseudomonadota</taxon>
        <taxon>Gammaproteobacteria</taxon>
        <taxon>Oceanospirillales</taxon>
        <taxon>Halomonadaceae</taxon>
        <taxon>Vreelandella</taxon>
    </lineage>
</organism>
<dbReference type="Pfam" id="PF01126">
    <property type="entry name" value="Heme_oxygenase"/>
    <property type="match status" value="1"/>
</dbReference>
<accession>A0ABQ1NLV6</accession>
<dbReference type="Proteomes" id="UP000597301">
    <property type="component" value="Unassembled WGS sequence"/>
</dbReference>
<dbReference type="InterPro" id="IPR016084">
    <property type="entry name" value="Haem_Oase-like_multi-hlx"/>
</dbReference>
<dbReference type="RefSeq" id="WP_188638221.1">
    <property type="nucleotide sequence ID" value="NZ_BMHM01000001.1"/>
</dbReference>
<feature type="compositionally biased region" description="Basic and acidic residues" evidence="1">
    <location>
        <begin position="15"/>
        <end position="24"/>
    </location>
</feature>
<proteinExistence type="predicted"/>
<evidence type="ECO:0000313" key="3">
    <source>
        <dbReference type="Proteomes" id="UP000597301"/>
    </source>
</evidence>
<evidence type="ECO:0000256" key="1">
    <source>
        <dbReference type="SAM" id="MobiDB-lite"/>
    </source>
</evidence>
<evidence type="ECO:0000313" key="2">
    <source>
        <dbReference type="EMBL" id="GGC80417.1"/>
    </source>
</evidence>
<gene>
    <name evidence="2" type="ORF">GCM10011382_08180</name>
</gene>
<dbReference type="Gene3D" id="1.20.910.10">
    <property type="entry name" value="Heme oxygenase-like"/>
    <property type="match status" value="1"/>
</dbReference>
<sequence length="201" mass="22377">MQSRDDGSLAQQLRQETKADHHRVDHHPALRHLLRPDVNRAIYGAALTCLYPAAAGLERALSQTIVEYKSHYTLTLREPLLGHDLRKLGQPVLPAWRFSAPASLYEMVGMLYVHEGSRLGGEAIACHAKRALGDQIPSRFFSEMPLTPAAWAGFWQFAEAMCPLDSWPWVIQGAQQAFREFTEALTNALPATPPLALVPTE</sequence>
<name>A0ABQ1NLV6_9GAMM</name>
<dbReference type="InterPro" id="IPR016053">
    <property type="entry name" value="Haem_Oase-like"/>
</dbReference>
<feature type="region of interest" description="Disordered" evidence="1">
    <location>
        <begin position="1"/>
        <end position="24"/>
    </location>
</feature>